<dbReference type="VEuPathDB" id="PiroplasmaDB:BBBOND_0305570"/>
<gene>
    <name evidence="2" type="ORF">BBBOND_0305570</name>
</gene>
<dbReference type="RefSeq" id="XP_012768840.1">
    <property type="nucleotide sequence ID" value="XM_012913386.1"/>
</dbReference>
<dbReference type="OMA" id="DCAYVLC"/>
<organism evidence="2 3">
    <name type="scientific">Babesia bigemina</name>
    <dbReference type="NCBI Taxonomy" id="5866"/>
    <lineage>
        <taxon>Eukaryota</taxon>
        <taxon>Sar</taxon>
        <taxon>Alveolata</taxon>
        <taxon>Apicomplexa</taxon>
        <taxon>Aconoidasida</taxon>
        <taxon>Piroplasmida</taxon>
        <taxon>Babesiidae</taxon>
        <taxon>Babesia</taxon>
    </lineage>
</organism>
<protein>
    <submittedName>
        <fullName evidence="2">Uncharacterized protein</fullName>
    </submittedName>
</protein>
<feature type="region of interest" description="Disordered" evidence="1">
    <location>
        <begin position="92"/>
        <end position="122"/>
    </location>
</feature>
<dbReference type="EMBL" id="LK391709">
    <property type="protein sequence ID" value="CDR96654.1"/>
    <property type="molecule type" value="Genomic_DNA"/>
</dbReference>
<dbReference type="Proteomes" id="UP000033188">
    <property type="component" value="Chromosome 3"/>
</dbReference>
<evidence type="ECO:0000256" key="1">
    <source>
        <dbReference type="SAM" id="MobiDB-lite"/>
    </source>
</evidence>
<dbReference type="OrthoDB" id="449286at2759"/>
<sequence length="401" mass="45414">MWNAVRRCYFGALRRRYPEEVPLELLRQKAVLIENLSPGVLSTHDDVLDTFSKCGMTISQDDIHIMRNRFGVPCGRVMVLVESLLQPNFDFSESRGTPGDSAVVHEGSADTGSQAEPQHATSSTFLTKGAQKALLDSLPGESRAYICDEHDVKCYVEQCERYLTLSEDLRRFADSVNLHRIVTVTGMNKTYGRLELAEVIERHTNVKVNPVNIAFRFKSNGEQDSTAWVLCDSTRDANRIIAKLQEVAVPKRYQYGALMGASFLYAARSSLFLSDPGLDFVTKKSKYQVFTLGWQPDIDEEELTHLANSLKFFPKSVKVVRLPASDGAKDEVGAFFECDRMRNTKKLLVRLHMLKRRWKIPEHSPFYAYPKTADVRWASDNGVYAEDDPADDSDLDEPVHY</sequence>
<dbReference type="KEGG" id="bbig:BBBOND_0305570"/>
<proteinExistence type="predicted"/>
<dbReference type="STRING" id="5866.A0A061DCD8"/>
<dbReference type="GeneID" id="24565195"/>
<evidence type="ECO:0000313" key="3">
    <source>
        <dbReference type="Proteomes" id="UP000033188"/>
    </source>
</evidence>
<dbReference type="AlphaFoldDB" id="A0A061DCD8"/>
<keyword evidence="3" id="KW-1185">Reference proteome</keyword>
<evidence type="ECO:0000313" key="2">
    <source>
        <dbReference type="EMBL" id="CDR96654.1"/>
    </source>
</evidence>
<accession>A0A061DCD8</accession>
<name>A0A061DCD8_BABBI</name>
<feature type="compositionally biased region" description="Polar residues" evidence="1">
    <location>
        <begin position="110"/>
        <end position="122"/>
    </location>
</feature>
<reference evidence="3" key="1">
    <citation type="journal article" date="2014" name="Nucleic Acids Res.">
        <title>The evolutionary dynamics of variant antigen genes in Babesia reveal a history of genomic innovation underlying host-parasite interaction.</title>
        <authorList>
            <person name="Jackson A.P."/>
            <person name="Otto T.D."/>
            <person name="Darby A."/>
            <person name="Ramaprasad A."/>
            <person name="Xia D."/>
            <person name="Echaide I.E."/>
            <person name="Farber M."/>
            <person name="Gahlot S."/>
            <person name="Gamble J."/>
            <person name="Gupta D."/>
            <person name="Gupta Y."/>
            <person name="Jackson L."/>
            <person name="Malandrin L."/>
            <person name="Malas T.B."/>
            <person name="Moussa E."/>
            <person name="Nair M."/>
            <person name="Reid A.J."/>
            <person name="Sanders M."/>
            <person name="Sharma J."/>
            <person name="Tracey A."/>
            <person name="Quail M.A."/>
            <person name="Weir W."/>
            <person name="Wastling J.M."/>
            <person name="Hall N."/>
            <person name="Willadsen P."/>
            <person name="Lingelbach K."/>
            <person name="Shiels B."/>
            <person name="Tait A."/>
            <person name="Berriman M."/>
            <person name="Allred D.R."/>
            <person name="Pain A."/>
        </authorList>
    </citation>
    <scope>NUCLEOTIDE SEQUENCE [LARGE SCALE GENOMIC DNA]</scope>
    <source>
        <strain evidence="3">Bond</strain>
    </source>
</reference>